<dbReference type="GO" id="GO:0035336">
    <property type="term" value="P:long-chain fatty-acyl-CoA metabolic process"/>
    <property type="evidence" value="ECO:0007669"/>
    <property type="project" value="TreeGrafter"/>
</dbReference>
<evidence type="ECO:0000256" key="5">
    <source>
        <dbReference type="ARBA" id="ARBA00036813"/>
    </source>
</evidence>
<reference evidence="7" key="1">
    <citation type="submission" date="2020-05" db="EMBL/GenBank/DDBJ databases">
        <title>Phylogenomic resolution of chytrid fungi.</title>
        <authorList>
            <person name="Stajich J.E."/>
            <person name="Amses K."/>
            <person name="Simmons R."/>
            <person name="Seto K."/>
            <person name="Myers J."/>
            <person name="Bonds A."/>
            <person name="Quandt C.A."/>
            <person name="Barry K."/>
            <person name="Liu P."/>
            <person name="Grigoriev I."/>
            <person name="Longcore J.E."/>
            <person name="James T.Y."/>
        </authorList>
    </citation>
    <scope>NUCLEOTIDE SEQUENCE</scope>
    <source>
        <strain evidence="7">JEL0476</strain>
    </source>
</reference>
<keyword evidence="2 7" id="KW-0436">Ligase</keyword>
<evidence type="ECO:0000256" key="2">
    <source>
        <dbReference type="ARBA" id="ARBA00022598"/>
    </source>
</evidence>
<protein>
    <submittedName>
        <fullName evidence="7">Long-chain fatty acid-CoA ligase</fullName>
    </submittedName>
</protein>
<evidence type="ECO:0000256" key="1">
    <source>
        <dbReference type="ARBA" id="ARBA00006432"/>
    </source>
</evidence>
<dbReference type="GO" id="GO:0005783">
    <property type="term" value="C:endoplasmic reticulum"/>
    <property type="evidence" value="ECO:0007669"/>
    <property type="project" value="TreeGrafter"/>
</dbReference>
<dbReference type="GO" id="GO:0004467">
    <property type="term" value="F:long-chain fatty acid-CoA ligase activity"/>
    <property type="evidence" value="ECO:0007669"/>
    <property type="project" value="UniProtKB-EC"/>
</dbReference>
<keyword evidence="4" id="KW-0067">ATP-binding</keyword>
<keyword evidence="3" id="KW-0547">Nucleotide-binding</keyword>
<evidence type="ECO:0000313" key="7">
    <source>
        <dbReference type="EMBL" id="KAJ3215821.1"/>
    </source>
</evidence>
<evidence type="ECO:0000256" key="4">
    <source>
        <dbReference type="ARBA" id="ARBA00022840"/>
    </source>
</evidence>
<dbReference type="AlphaFoldDB" id="A0AAD5TXW0"/>
<dbReference type="SUPFAM" id="SSF56801">
    <property type="entry name" value="Acetyl-CoA synthetase-like"/>
    <property type="match status" value="1"/>
</dbReference>
<accession>A0AAD5TXW0</accession>
<comment type="similarity">
    <text evidence="1">Belongs to the ATP-dependent AMP-binding enzyme family.</text>
</comment>
<name>A0AAD5TXW0_9FUNG</name>
<dbReference type="GO" id="GO:0005811">
    <property type="term" value="C:lipid droplet"/>
    <property type="evidence" value="ECO:0007669"/>
    <property type="project" value="TreeGrafter"/>
</dbReference>
<keyword evidence="8" id="KW-1185">Reference proteome</keyword>
<dbReference type="Gene3D" id="3.40.50.12780">
    <property type="entry name" value="N-terminal domain of ligase-like"/>
    <property type="match status" value="1"/>
</dbReference>
<evidence type="ECO:0000313" key="8">
    <source>
        <dbReference type="Proteomes" id="UP001211065"/>
    </source>
</evidence>
<feature type="domain" description="AMP-dependent synthetase/ligase" evidence="6">
    <location>
        <begin position="119"/>
        <end position="526"/>
    </location>
</feature>
<proteinExistence type="inferred from homology"/>
<dbReference type="EMBL" id="JADGJW010000518">
    <property type="protein sequence ID" value="KAJ3215821.1"/>
    <property type="molecule type" value="Genomic_DNA"/>
</dbReference>
<sequence length="704" mass="78210">MTFAEIAVWVAIAVVPPVLYLYSKVSFPRAVAVGSTGGENETAVLRSAKSPNTLLAVPTAQILTLYELLKNSSTVYKSKNLFGQRDIKGTVEEEKQVKKVVAGVEKVETKKWKFFELTKFSWMSYKEVFEAAKEIGSALRHLGMKPLDKLTIFAPTNRDWMLMAHGCFTQNITITTAYDTLGEEGLSFSLNEGSISTLFTNADLLHMIHKIKSLSPSLTTVIYSGKIEDEAMTKIREATRSIKFISLMELRNSGKNHPHEPTPPKPDDISCIMYTSGSTGNPKGVLITHANVVSAVAGVERAIFDHLNNDDVYLAYLPLAHILEFLLENACIFLGVPLGYGNVRTLTDASVRNCLGDIRELRPTIMAGVPAVWESIRKGVIGKVKTLSPTVRMIFDLAFALKWKFLKYGFSTYIFDKVIFNKIKEQTGGRLRFAISGGAPIPRETHQFLTVCICPVLQGYGMTETCGLISVQEPDQAGMLGSVGAPTANMEVKLVCEKESKYNVKNKPNAQGELWVRGPSITQGYYKQPKQTSETLTEDGWLMTGDIAEFTKDGTISIIDRKKNLIKLSNGEYIALEKLESIYKSSTYVQHICIYAHPERSYCLALVVPVEKSTIELGKEKKILEEGHYELSDLAKNTKLNKYFLDDLVRIGKQAGLKPAEIVGAVVLVGEDWTPHNGLLTAAMKLKRKDIVDKYKKQIDSVYQ</sequence>
<organism evidence="7 8">
    <name type="scientific">Clydaea vesicula</name>
    <dbReference type="NCBI Taxonomy" id="447962"/>
    <lineage>
        <taxon>Eukaryota</taxon>
        <taxon>Fungi</taxon>
        <taxon>Fungi incertae sedis</taxon>
        <taxon>Chytridiomycota</taxon>
        <taxon>Chytridiomycota incertae sedis</taxon>
        <taxon>Chytridiomycetes</taxon>
        <taxon>Lobulomycetales</taxon>
        <taxon>Lobulomycetaceae</taxon>
        <taxon>Clydaea</taxon>
    </lineage>
</organism>
<comment type="caution">
    <text evidence="7">The sequence shown here is derived from an EMBL/GenBank/DDBJ whole genome shotgun (WGS) entry which is preliminary data.</text>
</comment>
<dbReference type="PANTHER" id="PTHR43272:SF83">
    <property type="entry name" value="ACYL-COA SYNTHETASE LONG-CHAIN, ISOFORM J"/>
    <property type="match status" value="1"/>
</dbReference>
<evidence type="ECO:0000259" key="6">
    <source>
        <dbReference type="Pfam" id="PF00501"/>
    </source>
</evidence>
<gene>
    <name evidence="7" type="primary">FAA4</name>
    <name evidence="7" type="ORF">HK099_006179</name>
</gene>
<dbReference type="Proteomes" id="UP001211065">
    <property type="component" value="Unassembled WGS sequence"/>
</dbReference>
<comment type="catalytic activity">
    <reaction evidence="5">
        <text>a long-chain fatty acid + ATP + CoA = a long-chain fatty acyl-CoA + AMP + diphosphate</text>
        <dbReference type="Rhea" id="RHEA:15421"/>
        <dbReference type="ChEBI" id="CHEBI:30616"/>
        <dbReference type="ChEBI" id="CHEBI:33019"/>
        <dbReference type="ChEBI" id="CHEBI:57287"/>
        <dbReference type="ChEBI" id="CHEBI:57560"/>
        <dbReference type="ChEBI" id="CHEBI:83139"/>
        <dbReference type="ChEBI" id="CHEBI:456215"/>
        <dbReference type="EC" id="6.2.1.3"/>
    </reaction>
</comment>
<dbReference type="PANTHER" id="PTHR43272">
    <property type="entry name" value="LONG-CHAIN-FATTY-ACID--COA LIGASE"/>
    <property type="match status" value="1"/>
</dbReference>
<dbReference type="InterPro" id="IPR042099">
    <property type="entry name" value="ANL_N_sf"/>
</dbReference>
<dbReference type="InterPro" id="IPR000873">
    <property type="entry name" value="AMP-dep_synth/lig_dom"/>
</dbReference>
<dbReference type="GO" id="GO:0005524">
    <property type="term" value="F:ATP binding"/>
    <property type="evidence" value="ECO:0007669"/>
    <property type="project" value="UniProtKB-KW"/>
</dbReference>
<dbReference type="Pfam" id="PF00501">
    <property type="entry name" value="AMP-binding"/>
    <property type="match status" value="1"/>
</dbReference>
<dbReference type="InterPro" id="IPR020845">
    <property type="entry name" value="AMP-binding_CS"/>
</dbReference>
<evidence type="ECO:0000256" key="3">
    <source>
        <dbReference type="ARBA" id="ARBA00022741"/>
    </source>
</evidence>
<dbReference type="PROSITE" id="PS00455">
    <property type="entry name" value="AMP_BINDING"/>
    <property type="match status" value="1"/>
</dbReference>
<dbReference type="GO" id="GO:0005886">
    <property type="term" value="C:plasma membrane"/>
    <property type="evidence" value="ECO:0007669"/>
    <property type="project" value="TreeGrafter"/>
</dbReference>